<reference evidence="1" key="1">
    <citation type="submission" date="2018-11" db="EMBL/GenBank/DDBJ databases">
        <authorList>
            <consortium name="Pathogen Informatics"/>
        </authorList>
    </citation>
    <scope>NUCLEOTIDE SEQUENCE</scope>
</reference>
<dbReference type="Proteomes" id="UP000784294">
    <property type="component" value="Unassembled WGS sequence"/>
</dbReference>
<protein>
    <submittedName>
        <fullName evidence="1">Uncharacterized protein</fullName>
    </submittedName>
</protein>
<gene>
    <name evidence="1" type="ORF">PXEA_LOCUS25650</name>
</gene>
<comment type="caution">
    <text evidence="1">The sequence shown here is derived from an EMBL/GenBank/DDBJ whole genome shotgun (WGS) entry which is preliminary data.</text>
</comment>
<sequence length="120" mass="13778">MIVLFKSAAQPIGEDASINWLPALRRPDSLVSYVRTAYLHLLPRPNPRAACQNIMEHPNVDLVHCQNCRRCRIRQAALTTDNNQSICQWEARRGSSVCTASEKGWWRRPLPVKLTRNEKD</sequence>
<organism evidence="1 2">
    <name type="scientific">Protopolystoma xenopodis</name>
    <dbReference type="NCBI Taxonomy" id="117903"/>
    <lineage>
        <taxon>Eukaryota</taxon>
        <taxon>Metazoa</taxon>
        <taxon>Spiralia</taxon>
        <taxon>Lophotrochozoa</taxon>
        <taxon>Platyhelminthes</taxon>
        <taxon>Monogenea</taxon>
        <taxon>Polyopisthocotylea</taxon>
        <taxon>Polystomatidea</taxon>
        <taxon>Polystomatidae</taxon>
        <taxon>Protopolystoma</taxon>
    </lineage>
</organism>
<dbReference type="AlphaFoldDB" id="A0A3S5CS79"/>
<keyword evidence="2" id="KW-1185">Reference proteome</keyword>
<accession>A0A3S5CS79</accession>
<dbReference type="EMBL" id="CAAALY010131513">
    <property type="protein sequence ID" value="VEL32210.1"/>
    <property type="molecule type" value="Genomic_DNA"/>
</dbReference>
<name>A0A3S5CS79_9PLAT</name>
<evidence type="ECO:0000313" key="1">
    <source>
        <dbReference type="EMBL" id="VEL32210.1"/>
    </source>
</evidence>
<evidence type="ECO:0000313" key="2">
    <source>
        <dbReference type="Proteomes" id="UP000784294"/>
    </source>
</evidence>
<proteinExistence type="predicted"/>